<keyword evidence="2" id="KW-0812">Transmembrane</keyword>
<feature type="transmembrane region" description="Helical" evidence="2">
    <location>
        <begin position="285"/>
        <end position="305"/>
    </location>
</feature>
<protein>
    <recommendedName>
        <fullName evidence="5">Phage tail protein</fullName>
    </recommendedName>
</protein>
<dbReference type="RefSeq" id="WP_232000448.1">
    <property type="nucleotide sequence ID" value="NZ_LT629777.1"/>
</dbReference>
<gene>
    <name evidence="3" type="ORF">SAMN05216598_0117</name>
</gene>
<keyword evidence="4" id="KW-1185">Reference proteome</keyword>
<organism evidence="3 4">
    <name type="scientific">Pseudomonas asplenii</name>
    <dbReference type="NCBI Taxonomy" id="53407"/>
    <lineage>
        <taxon>Bacteria</taxon>
        <taxon>Pseudomonadati</taxon>
        <taxon>Pseudomonadota</taxon>
        <taxon>Gammaproteobacteria</taxon>
        <taxon>Pseudomonadales</taxon>
        <taxon>Pseudomonadaceae</taxon>
        <taxon>Pseudomonas</taxon>
    </lineage>
</organism>
<feature type="region of interest" description="Disordered" evidence="1">
    <location>
        <begin position="33"/>
        <end position="60"/>
    </location>
</feature>
<feature type="transmembrane region" description="Helical" evidence="2">
    <location>
        <begin position="209"/>
        <end position="232"/>
    </location>
</feature>
<dbReference type="EMBL" id="LT629777">
    <property type="protein sequence ID" value="SDR97589.1"/>
    <property type="molecule type" value="Genomic_DNA"/>
</dbReference>
<evidence type="ECO:0000256" key="2">
    <source>
        <dbReference type="SAM" id="Phobius"/>
    </source>
</evidence>
<accession>A0A1H1NGY6</accession>
<dbReference type="Proteomes" id="UP000199524">
    <property type="component" value="Chromosome I"/>
</dbReference>
<dbReference type="GeneID" id="300205176"/>
<evidence type="ECO:0000313" key="3">
    <source>
        <dbReference type="EMBL" id="SDR97589.1"/>
    </source>
</evidence>
<feature type="transmembrane region" description="Helical" evidence="2">
    <location>
        <begin position="317"/>
        <end position="337"/>
    </location>
</feature>
<feature type="compositionally biased region" description="Basic and acidic residues" evidence="1">
    <location>
        <begin position="33"/>
        <end position="59"/>
    </location>
</feature>
<keyword evidence="2" id="KW-1133">Transmembrane helix</keyword>
<evidence type="ECO:0000313" key="4">
    <source>
        <dbReference type="Proteomes" id="UP000199524"/>
    </source>
</evidence>
<sequence length="490" mass="52489">MAKKKPGNVRLKDFVHVKDLKALVETVSAALKDKSTHQEKITDKDQGTDKDKSPDEKTRGFNFKIGDLKTGFTDSGLDKVDLEGGGLLAPFTNGLKAAINEQDRQAQADFARKASQLQVIPKAGEVSNGSGAVSPVTPSIGTVSKVPIAQKSSAQVLGETAQHVAALSKALDQISLKIGQALLPAFDSIVTALIPLATQFGQFVANNPALVQGLAAGALAFTAIAGAAAGFIALSSPVGLVAAGIAAAATLIVTFWKPLSGFFMGIWGAISDYFSSHWDTIKTGLAAYLDFILTVFSWTPMGIVINNWGPLADFFSAMWGLLKALALPVMDFLKGIFDWLPLDLIIKNWEPIIGWFFGWVQKLKELFEPIREWLGGHVGGFVTQITGKVEDWTEQQQQRNAVTTADGRHSFFWERDESTGAGSSLTQNANLLVQQTATNNRTQLEGGLTVRFENAPQGLRVDQPQTNQPGLNLTSAVGYRSLSLGGAYGD</sequence>
<evidence type="ECO:0000256" key="1">
    <source>
        <dbReference type="SAM" id="MobiDB-lite"/>
    </source>
</evidence>
<evidence type="ECO:0008006" key="5">
    <source>
        <dbReference type="Google" id="ProtNLM"/>
    </source>
</evidence>
<reference evidence="4" key="1">
    <citation type="submission" date="2016-10" db="EMBL/GenBank/DDBJ databases">
        <authorList>
            <person name="Varghese N."/>
            <person name="Submissions S."/>
        </authorList>
    </citation>
    <scope>NUCLEOTIDE SEQUENCE [LARGE SCALE GENOMIC DNA]</scope>
    <source>
        <strain evidence="4">ATCC 23835</strain>
    </source>
</reference>
<dbReference type="AlphaFoldDB" id="A0A1H1NGY6"/>
<keyword evidence="2" id="KW-0472">Membrane</keyword>
<name>A0A1H1NGY6_9PSED</name>
<proteinExistence type="predicted"/>